<organism evidence="1 2">
    <name type="scientific">Bradyrhizobium jicamae</name>
    <dbReference type="NCBI Taxonomy" id="280332"/>
    <lineage>
        <taxon>Bacteria</taxon>
        <taxon>Pseudomonadati</taxon>
        <taxon>Pseudomonadota</taxon>
        <taxon>Alphaproteobacteria</taxon>
        <taxon>Hyphomicrobiales</taxon>
        <taxon>Nitrobacteraceae</taxon>
        <taxon>Bradyrhizobium</taxon>
    </lineage>
</organism>
<comment type="caution">
    <text evidence="1">The sequence shown here is derived from an EMBL/GenBank/DDBJ whole genome shotgun (WGS) entry which is preliminary data.</text>
</comment>
<accession>A0ABS5FVI0</accession>
<keyword evidence="2" id="KW-1185">Reference proteome</keyword>
<evidence type="ECO:0000313" key="1">
    <source>
        <dbReference type="EMBL" id="MBR0800842.1"/>
    </source>
</evidence>
<proteinExistence type="predicted"/>
<gene>
    <name evidence="1" type="ORF">JQ615_36320</name>
</gene>
<evidence type="ECO:0000313" key="2">
    <source>
        <dbReference type="Proteomes" id="UP001315278"/>
    </source>
</evidence>
<dbReference type="EMBL" id="JAFCJH010000063">
    <property type="protein sequence ID" value="MBR0800842.1"/>
    <property type="molecule type" value="Genomic_DNA"/>
</dbReference>
<protein>
    <submittedName>
        <fullName evidence="1">Uncharacterized protein</fullName>
    </submittedName>
</protein>
<dbReference type="RefSeq" id="WP_212495083.1">
    <property type="nucleotide sequence ID" value="NZ_JAFCJH010000063.1"/>
</dbReference>
<sequence>MTADFLAGYPFMLAEAASLIGDAFSLLVLSRTIDRSAHVTVPSAPRREAVIGRHPAGSTGQQLNRT</sequence>
<dbReference type="Proteomes" id="UP001315278">
    <property type="component" value="Unassembled WGS sequence"/>
</dbReference>
<name>A0ABS5FVI0_9BRAD</name>
<reference evidence="2" key="1">
    <citation type="journal article" date="2021" name="ISME J.">
        <title>Evolutionary origin and ecological implication of a unique nif island in free-living Bradyrhizobium lineages.</title>
        <authorList>
            <person name="Tao J."/>
        </authorList>
    </citation>
    <scope>NUCLEOTIDE SEQUENCE [LARGE SCALE GENOMIC DNA]</scope>
    <source>
        <strain evidence="2">SZCCT0434</strain>
    </source>
</reference>